<name>A0A915CMS9_9BILA</name>
<reference evidence="4" key="1">
    <citation type="submission" date="2022-11" db="UniProtKB">
        <authorList>
            <consortium name="WormBaseParasite"/>
        </authorList>
    </citation>
    <scope>IDENTIFICATION</scope>
</reference>
<dbReference type="WBParaSite" id="jg10633">
    <property type="protein sequence ID" value="jg10633"/>
    <property type="gene ID" value="jg10633"/>
</dbReference>
<proteinExistence type="predicted"/>
<keyword evidence="3" id="KW-1185">Reference proteome</keyword>
<feature type="compositionally biased region" description="Low complexity" evidence="1">
    <location>
        <begin position="123"/>
        <end position="134"/>
    </location>
</feature>
<evidence type="ECO:0000256" key="1">
    <source>
        <dbReference type="SAM" id="MobiDB-lite"/>
    </source>
</evidence>
<evidence type="ECO:0000256" key="2">
    <source>
        <dbReference type="SAM" id="SignalP"/>
    </source>
</evidence>
<feature type="region of interest" description="Disordered" evidence="1">
    <location>
        <begin position="121"/>
        <end position="164"/>
    </location>
</feature>
<evidence type="ECO:0000313" key="4">
    <source>
        <dbReference type="WBParaSite" id="jg10633"/>
    </source>
</evidence>
<sequence length="217" mass="24167">MKKSTLFLFLIIVFYSNFLQAVETPEYSQNSVNTPINIVDGPGLKESDDFWDFNNNIFDVFTKDSEIPGVSTAHSFEDSNVALVARPEPANKRKEPERLSIPKLSISQAEGVYHVSNIADHNSSLLPSQPHSSSDNLQPRHQSLSTTTSQQRKSQKIQAQGVACTDSSNTQATVVLSNQTITFIRNQHEKLVQNGPLPQSALGVLDLLYYTPAHLWR</sequence>
<keyword evidence="2" id="KW-0732">Signal</keyword>
<accession>A0A915CMS9</accession>
<protein>
    <submittedName>
        <fullName evidence="4">Uncharacterized protein</fullName>
    </submittedName>
</protein>
<feature type="signal peptide" evidence="2">
    <location>
        <begin position="1"/>
        <end position="21"/>
    </location>
</feature>
<feature type="chain" id="PRO_5037709406" evidence="2">
    <location>
        <begin position="22"/>
        <end position="217"/>
    </location>
</feature>
<evidence type="ECO:0000313" key="3">
    <source>
        <dbReference type="Proteomes" id="UP000887574"/>
    </source>
</evidence>
<dbReference type="Proteomes" id="UP000887574">
    <property type="component" value="Unplaced"/>
</dbReference>
<organism evidence="3 4">
    <name type="scientific">Ditylenchus dipsaci</name>
    <dbReference type="NCBI Taxonomy" id="166011"/>
    <lineage>
        <taxon>Eukaryota</taxon>
        <taxon>Metazoa</taxon>
        <taxon>Ecdysozoa</taxon>
        <taxon>Nematoda</taxon>
        <taxon>Chromadorea</taxon>
        <taxon>Rhabditida</taxon>
        <taxon>Tylenchina</taxon>
        <taxon>Tylenchomorpha</taxon>
        <taxon>Sphaerularioidea</taxon>
        <taxon>Anguinidae</taxon>
        <taxon>Anguininae</taxon>
        <taxon>Ditylenchus</taxon>
    </lineage>
</organism>
<feature type="compositionally biased region" description="Polar residues" evidence="1">
    <location>
        <begin position="135"/>
        <end position="158"/>
    </location>
</feature>
<dbReference type="AlphaFoldDB" id="A0A915CMS9"/>